<evidence type="ECO:0008006" key="3">
    <source>
        <dbReference type="Google" id="ProtNLM"/>
    </source>
</evidence>
<dbReference type="Proteomes" id="UP001218188">
    <property type="component" value="Unassembled WGS sequence"/>
</dbReference>
<proteinExistence type="predicted"/>
<accession>A0AAD6X6Z5</accession>
<dbReference type="EMBL" id="JARJCM010000038">
    <property type="protein sequence ID" value="KAJ7037221.1"/>
    <property type="molecule type" value="Genomic_DNA"/>
</dbReference>
<comment type="caution">
    <text evidence="1">The sequence shown here is derived from an EMBL/GenBank/DDBJ whole genome shotgun (WGS) entry which is preliminary data.</text>
</comment>
<organism evidence="1 2">
    <name type="scientific">Mycena alexandri</name>
    <dbReference type="NCBI Taxonomy" id="1745969"/>
    <lineage>
        <taxon>Eukaryota</taxon>
        <taxon>Fungi</taxon>
        <taxon>Dikarya</taxon>
        <taxon>Basidiomycota</taxon>
        <taxon>Agaricomycotina</taxon>
        <taxon>Agaricomycetes</taxon>
        <taxon>Agaricomycetidae</taxon>
        <taxon>Agaricales</taxon>
        <taxon>Marasmiineae</taxon>
        <taxon>Mycenaceae</taxon>
        <taxon>Mycena</taxon>
    </lineage>
</organism>
<keyword evidence="2" id="KW-1185">Reference proteome</keyword>
<reference evidence="1" key="1">
    <citation type="submission" date="2023-03" db="EMBL/GenBank/DDBJ databases">
        <title>Massive genome expansion in bonnet fungi (Mycena s.s.) driven by repeated elements and novel gene families across ecological guilds.</title>
        <authorList>
            <consortium name="Lawrence Berkeley National Laboratory"/>
            <person name="Harder C.B."/>
            <person name="Miyauchi S."/>
            <person name="Viragh M."/>
            <person name="Kuo A."/>
            <person name="Thoen E."/>
            <person name="Andreopoulos B."/>
            <person name="Lu D."/>
            <person name="Skrede I."/>
            <person name="Drula E."/>
            <person name="Henrissat B."/>
            <person name="Morin E."/>
            <person name="Kohler A."/>
            <person name="Barry K."/>
            <person name="LaButti K."/>
            <person name="Morin E."/>
            <person name="Salamov A."/>
            <person name="Lipzen A."/>
            <person name="Mereny Z."/>
            <person name="Hegedus B."/>
            <person name="Baldrian P."/>
            <person name="Stursova M."/>
            <person name="Weitz H."/>
            <person name="Taylor A."/>
            <person name="Grigoriev I.V."/>
            <person name="Nagy L.G."/>
            <person name="Martin F."/>
            <person name="Kauserud H."/>
        </authorList>
    </citation>
    <scope>NUCLEOTIDE SEQUENCE</scope>
    <source>
        <strain evidence="1">CBHHK200</strain>
    </source>
</reference>
<dbReference type="SUPFAM" id="SSF52047">
    <property type="entry name" value="RNI-like"/>
    <property type="match status" value="1"/>
</dbReference>
<evidence type="ECO:0000313" key="1">
    <source>
        <dbReference type="EMBL" id="KAJ7037221.1"/>
    </source>
</evidence>
<dbReference type="AlphaFoldDB" id="A0AAD6X6Z5"/>
<feature type="non-terminal residue" evidence="1">
    <location>
        <position position="508"/>
    </location>
</feature>
<gene>
    <name evidence="1" type="ORF">C8F04DRAFT_1092974</name>
</gene>
<evidence type="ECO:0000313" key="2">
    <source>
        <dbReference type="Proteomes" id="UP001218188"/>
    </source>
</evidence>
<name>A0AAD6X6Z5_9AGAR</name>
<sequence>MLMSSLATDLATELLAEIFLLCLPINTPQPRTSLPRPHFAIPSSANAPLLLYAVCRRWRVIAVSVSRLWTSLNSQDIHSPELVELWLARTAKSGLSLRIARPVAPQAASWIKLPVHPPKLLLEHYYRVPFHRHLPVLLPNIFQCRHLKIIDWPLPSIFTRQIPTAPHLETLSVAVRRTDTHAAHWVSLLIAQAPNLTQLHWEGPAISASWSHLTHLSWEIVTDRQDIERKLALLGTGHLQYLRISFRDTWGLRIGPPTVAHSLPTVTTFAFHGEQAIAKFLTLPNLTHLIVEKIHIYTLSADPELDLSILLSRSACSITDLELWEPRRIAHFPDILQHGAIAGSLRRLMISSYHLNKFFLCREREIPGTLQPRHLLLRDVDRCFRIEELPGIDVDESSGVLAAMIRMYFPVLESLCLIDNCPMDPDLESRAVLAGSTQLIVSRSRLLLCEYLAWWRSPEGDAFRDALATPDTRSFKFVPWEHILQQRYQPHISRGSGNIFFTLHLVQV</sequence>
<protein>
    <recommendedName>
        <fullName evidence="3">F-box domain-containing protein</fullName>
    </recommendedName>
</protein>